<reference evidence="1" key="2">
    <citation type="submission" date="2021-04" db="EMBL/GenBank/DDBJ databases">
        <authorList>
            <person name="Gilroy R."/>
        </authorList>
    </citation>
    <scope>NUCLEOTIDE SEQUENCE</scope>
    <source>
        <strain evidence="1">ChiSjej1B19-8411</strain>
    </source>
</reference>
<feature type="non-terminal residue" evidence="1">
    <location>
        <position position="1"/>
    </location>
</feature>
<name>A0A9D2B3A9_9FIRM</name>
<evidence type="ECO:0000313" key="1">
    <source>
        <dbReference type="EMBL" id="HIX59575.1"/>
    </source>
</evidence>
<protein>
    <submittedName>
        <fullName evidence="1">Uncharacterized protein</fullName>
    </submittedName>
</protein>
<dbReference type="EMBL" id="DXEX01000167">
    <property type="protein sequence ID" value="HIX59575.1"/>
    <property type="molecule type" value="Genomic_DNA"/>
</dbReference>
<dbReference type="AlphaFoldDB" id="A0A9D2B3A9"/>
<comment type="caution">
    <text evidence="1">The sequence shown here is derived from an EMBL/GenBank/DDBJ whole genome shotgun (WGS) entry which is preliminary data.</text>
</comment>
<organism evidence="1 2">
    <name type="scientific">Candidatus Blautia gallistercoris</name>
    <dbReference type="NCBI Taxonomy" id="2838490"/>
    <lineage>
        <taxon>Bacteria</taxon>
        <taxon>Bacillati</taxon>
        <taxon>Bacillota</taxon>
        <taxon>Clostridia</taxon>
        <taxon>Lachnospirales</taxon>
        <taxon>Lachnospiraceae</taxon>
        <taxon>Blautia</taxon>
    </lineage>
</organism>
<accession>A0A9D2B3A9</accession>
<reference evidence="1" key="1">
    <citation type="journal article" date="2021" name="PeerJ">
        <title>Extensive microbial diversity within the chicken gut microbiome revealed by metagenomics and culture.</title>
        <authorList>
            <person name="Gilroy R."/>
            <person name="Ravi A."/>
            <person name="Getino M."/>
            <person name="Pursley I."/>
            <person name="Horton D.L."/>
            <person name="Alikhan N.F."/>
            <person name="Baker D."/>
            <person name="Gharbi K."/>
            <person name="Hall N."/>
            <person name="Watson M."/>
            <person name="Adriaenssens E.M."/>
            <person name="Foster-Nyarko E."/>
            <person name="Jarju S."/>
            <person name="Secka A."/>
            <person name="Antonio M."/>
            <person name="Oren A."/>
            <person name="Chaudhuri R.R."/>
            <person name="La Ragione R."/>
            <person name="Hildebrand F."/>
            <person name="Pallen M.J."/>
        </authorList>
    </citation>
    <scope>NUCLEOTIDE SEQUENCE</scope>
    <source>
        <strain evidence="1">ChiSjej1B19-8411</strain>
    </source>
</reference>
<sequence>SNCHFSFPLFQSGNKLFTSAKKESGLSVTKKQPSIQISSPATGCVPAAFFCCRHANPPASLPVNSGAMLQ</sequence>
<proteinExistence type="predicted"/>
<evidence type="ECO:0000313" key="2">
    <source>
        <dbReference type="Proteomes" id="UP000886817"/>
    </source>
</evidence>
<gene>
    <name evidence="1" type="ORF">IAA45_07670</name>
</gene>
<dbReference type="Proteomes" id="UP000886817">
    <property type="component" value="Unassembled WGS sequence"/>
</dbReference>